<dbReference type="EMBL" id="GGEC01023033">
    <property type="protein sequence ID" value="MBX03517.1"/>
    <property type="molecule type" value="Transcribed_RNA"/>
</dbReference>
<protein>
    <submittedName>
        <fullName evidence="1">Uncharacterized protein</fullName>
    </submittedName>
</protein>
<organism evidence="1">
    <name type="scientific">Rhizophora mucronata</name>
    <name type="common">Asiatic mangrove</name>
    <dbReference type="NCBI Taxonomy" id="61149"/>
    <lineage>
        <taxon>Eukaryota</taxon>
        <taxon>Viridiplantae</taxon>
        <taxon>Streptophyta</taxon>
        <taxon>Embryophyta</taxon>
        <taxon>Tracheophyta</taxon>
        <taxon>Spermatophyta</taxon>
        <taxon>Magnoliopsida</taxon>
        <taxon>eudicotyledons</taxon>
        <taxon>Gunneridae</taxon>
        <taxon>Pentapetalae</taxon>
        <taxon>rosids</taxon>
        <taxon>fabids</taxon>
        <taxon>Malpighiales</taxon>
        <taxon>Rhizophoraceae</taxon>
        <taxon>Rhizophora</taxon>
    </lineage>
</organism>
<proteinExistence type="predicted"/>
<sequence length="33" mass="3831">MLLQPTYIQLVVLADPEFTQTCTHTFVDICLYL</sequence>
<name>A0A2P2KCU5_RHIMU</name>
<dbReference type="AlphaFoldDB" id="A0A2P2KCU5"/>
<reference evidence="1" key="1">
    <citation type="submission" date="2018-02" db="EMBL/GenBank/DDBJ databases">
        <title>Rhizophora mucronata_Transcriptome.</title>
        <authorList>
            <person name="Meera S.P."/>
            <person name="Sreeshan A."/>
            <person name="Augustine A."/>
        </authorList>
    </citation>
    <scope>NUCLEOTIDE SEQUENCE</scope>
    <source>
        <tissue evidence="1">Leaf</tissue>
    </source>
</reference>
<accession>A0A2P2KCU5</accession>
<evidence type="ECO:0000313" key="1">
    <source>
        <dbReference type="EMBL" id="MBX03517.1"/>
    </source>
</evidence>